<dbReference type="SUPFAM" id="SSF52980">
    <property type="entry name" value="Restriction endonuclease-like"/>
    <property type="match status" value="1"/>
</dbReference>
<dbReference type="AlphaFoldDB" id="A0A1H2TSU0"/>
<dbReference type="Proteomes" id="UP000199529">
    <property type="component" value="Unassembled WGS sequence"/>
</dbReference>
<dbReference type="Gene3D" id="3.90.1570.10">
    <property type="entry name" value="tt1808, chain A"/>
    <property type="match status" value="1"/>
</dbReference>
<dbReference type="STRING" id="418495.SAMN05216215_1003211"/>
<dbReference type="InterPro" id="IPR012296">
    <property type="entry name" value="Nuclease_put_TT1808"/>
</dbReference>
<keyword evidence="2" id="KW-0540">Nuclease</keyword>
<keyword evidence="2" id="KW-0255">Endonuclease</keyword>
<sequence>MTALPDWMALPPEGLSAAEYEALPEEVCRRIEIVDGAIVVTPAPRRSHQRIVRRLAEELDLAAGPGLTVDFDVDLRLRDVPLLNRRPDIVVYDSALPDDVVLRPQHCLLVVEVMSPGSVTADQTDKPAEYAAAGIEHFWRIEREHQDNGRLAAFRYRLDPTTRLYAPAGVDTGKLAVSDPVELRIDFESLL</sequence>
<dbReference type="Pfam" id="PF05685">
    <property type="entry name" value="Uma2"/>
    <property type="match status" value="1"/>
</dbReference>
<reference evidence="3" key="1">
    <citation type="submission" date="2016-10" db="EMBL/GenBank/DDBJ databases">
        <authorList>
            <person name="Varghese N."/>
            <person name="Submissions S."/>
        </authorList>
    </citation>
    <scope>NUCLEOTIDE SEQUENCE [LARGE SCALE GENOMIC DNA]</scope>
    <source>
        <strain evidence="3">CGMCC 4.3530</strain>
    </source>
</reference>
<feature type="domain" description="Putative restriction endonuclease" evidence="1">
    <location>
        <begin position="18"/>
        <end position="147"/>
    </location>
</feature>
<evidence type="ECO:0000259" key="1">
    <source>
        <dbReference type="Pfam" id="PF05685"/>
    </source>
</evidence>
<keyword evidence="3" id="KW-1185">Reference proteome</keyword>
<dbReference type="PANTHER" id="PTHR35400">
    <property type="entry name" value="SLR1083 PROTEIN"/>
    <property type="match status" value="1"/>
</dbReference>
<evidence type="ECO:0000313" key="3">
    <source>
        <dbReference type="Proteomes" id="UP000199529"/>
    </source>
</evidence>
<dbReference type="GO" id="GO:0004519">
    <property type="term" value="F:endonuclease activity"/>
    <property type="evidence" value="ECO:0007669"/>
    <property type="project" value="UniProtKB-KW"/>
</dbReference>
<evidence type="ECO:0000313" key="2">
    <source>
        <dbReference type="EMBL" id="SDW46930.1"/>
    </source>
</evidence>
<accession>A0A1H2TSU0</accession>
<name>A0A1H2TSU0_9PSEU</name>
<gene>
    <name evidence="2" type="ORF">SAMN05216215_1003211</name>
</gene>
<dbReference type="CDD" id="cd06260">
    <property type="entry name" value="DUF820-like"/>
    <property type="match status" value="1"/>
</dbReference>
<dbReference type="EMBL" id="FNOK01000003">
    <property type="protein sequence ID" value="SDW46930.1"/>
    <property type="molecule type" value="Genomic_DNA"/>
</dbReference>
<dbReference type="InterPro" id="IPR011335">
    <property type="entry name" value="Restrct_endonuc-II-like"/>
</dbReference>
<keyword evidence="2" id="KW-0378">Hydrolase</keyword>
<dbReference type="PANTHER" id="PTHR35400:SF3">
    <property type="entry name" value="SLL1072 PROTEIN"/>
    <property type="match status" value="1"/>
</dbReference>
<protein>
    <submittedName>
        <fullName evidence="2">Endonuclease, Uma2 family (Restriction endonuclease fold)</fullName>
    </submittedName>
</protein>
<dbReference type="InterPro" id="IPR008538">
    <property type="entry name" value="Uma2"/>
</dbReference>
<dbReference type="RefSeq" id="WP_245760920.1">
    <property type="nucleotide sequence ID" value="NZ_FNOK01000003.1"/>
</dbReference>
<proteinExistence type="predicted"/>
<organism evidence="2 3">
    <name type="scientific">Saccharopolyspora shandongensis</name>
    <dbReference type="NCBI Taxonomy" id="418495"/>
    <lineage>
        <taxon>Bacteria</taxon>
        <taxon>Bacillati</taxon>
        <taxon>Actinomycetota</taxon>
        <taxon>Actinomycetes</taxon>
        <taxon>Pseudonocardiales</taxon>
        <taxon>Pseudonocardiaceae</taxon>
        <taxon>Saccharopolyspora</taxon>
    </lineage>
</organism>